<dbReference type="EMBL" id="CP140158">
    <property type="protein sequence ID" value="WQG85824.1"/>
    <property type="molecule type" value="Genomic_DNA"/>
</dbReference>
<organism evidence="2 3">
    <name type="scientific">Kangiella aquimarina</name>
    <dbReference type="NCBI Taxonomy" id="261965"/>
    <lineage>
        <taxon>Bacteria</taxon>
        <taxon>Pseudomonadati</taxon>
        <taxon>Pseudomonadota</taxon>
        <taxon>Gammaproteobacteria</taxon>
        <taxon>Kangiellales</taxon>
        <taxon>Kangiellaceae</taxon>
        <taxon>Kangiella</taxon>
    </lineage>
</organism>
<evidence type="ECO:0008006" key="4">
    <source>
        <dbReference type="Google" id="ProtNLM"/>
    </source>
</evidence>
<evidence type="ECO:0000313" key="2">
    <source>
        <dbReference type="EMBL" id="WQG85824.1"/>
    </source>
</evidence>
<feature type="chain" id="PRO_5045545260" description="Alpha/beta hydrolase" evidence="1">
    <location>
        <begin position="22"/>
        <end position="305"/>
    </location>
</feature>
<dbReference type="Gene3D" id="3.40.50.1820">
    <property type="entry name" value="alpha/beta hydrolase"/>
    <property type="match status" value="1"/>
</dbReference>
<reference evidence="2 3" key="1">
    <citation type="submission" date="2023-11" db="EMBL/GenBank/DDBJ databases">
        <title>MicrobeMod: A computational toolkit for identifying prokaryotic methylation and restriction-modification with nanopore sequencing.</title>
        <authorList>
            <person name="Crits-Christoph A."/>
            <person name="Kang S.C."/>
            <person name="Lee H."/>
            <person name="Ostrov N."/>
        </authorList>
    </citation>
    <scope>NUCLEOTIDE SEQUENCE [LARGE SCALE GENOMIC DNA]</scope>
    <source>
        <strain evidence="2 3">DSMZ 16071</strain>
    </source>
</reference>
<dbReference type="InterPro" id="IPR029058">
    <property type="entry name" value="AB_hydrolase_fold"/>
</dbReference>
<accession>A0ABZ0X645</accession>
<keyword evidence="1" id="KW-0732">Signal</keyword>
<sequence>MKLIIRAIVLWLSFNATTVLADKINIESGSGSFVIAGGEEHPEKSIEVYYHKPESFSSDTKVLFVIPGAGRNGWSYRDAWKEASEQYDILILSPSYSEKNYPEFWSYNLAGMISNVVINEQRTAINSYQIVHNENVWIYSDFDRIFDEVVNSLSLEAKTYDMFGHSAGGQVLHRLALFYPMNKANRILAGNSGWYTVPDCSQDFPYGLNQAPIADKALAKSFQQKLTVFLGEKDDQNETRGHLVRNDVIDKQGTYRLARGKYFYQQAKQFAEGNGYDFNWEITIIPGVGHNYRAMSEAAGRYLYE</sequence>
<name>A0ABZ0X645_9GAMM</name>
<protein>
    <recommendedName>
        <fullName evidence="4">Alpha/beta hydrolase</fullName>
    </recommendedName>
</protein>
<feature type="signal peptide" evidence="1">
    <location>
        <begin position="1"/>
        <end position="21"/>
    </location>
</feature>
<evidence type="ECO:0000256" key="1">
    <source>
        <dbReference type="SAM" id="SignalP"/>
    </source>
</evidence>
<dbReference type="Proteomes" id="UP001324185">
    <property type="component" value="Chromosome"/>
</dbReference>
<keyword evidence="3" id="KW-1185">Reference proteome</keyword>
<gene>
    <name evidence="2" type="ORF">SR900_02795</name>
</gene>
<evidence type="ECO:0000313" key="3">
    <source>
        <dbReference type="Proteomes" id="UP001324185"/>
    </source>
</evidence>
<dbReference type="SUPFAM" id="SSF53474">
    <property type="entry name" value="alpha/beta-Hydrolases"/>
    <property type="match status" value="1"/>
</dbReference>
<dbReference type="RefSeq" id="WP_018623833.1">
    <property type="nucleotide sequence ID" value="NZ_CP140158.1"/>
</dbReference>
<proteinExistence type="predicted"/>